<protein>
    <submittedName>
        <fullName evidence="1">Uncharacterized protein</fullName>
    </submittedName>
</protein>
<keyword evidence="2" id="KW-1185">Reference proteome</keyword>
<name>A0A514CT45_9CAUD</name>
<dbReference type="KEGG" id="vg:56136109"/>
<accession>A0A514CT45</accession>
<evidence type="ECO:0000313" key="1">
    <source>
        <dbReference type="EMBL" id="QDH83634.1"/>
    </source>
</evidence>
<evidence type="ECO:0000313" key="2">
    <source>
        <dbReference type="Proteomes" id="UP000320799"/>
    </source>
</evidence>
<sequence>MQYFKDTATEEHWSFDDDVQVVETELGLEFYTSTGLKLDNPLTLVRVDELPEPVVTTPVPEEITPFQGLAALAHYGHLEIIESYFSDPETPLLYRLAYQRATSWRRQSPTVKYMQDLMKWSDEYIDDLFIFGAGVPDA</sequence>
<dbReference type="EMBL" id="MN094788">
    <property type="protein sequence ID" value="QDH83634.1"/>
    <property type="molecule type" value="Genomic_DNA"/>
</dbReference>
<dbReference type="Proteomes" id="UP000320799">
    <property type="component" value="Segment"/>
</dbReference>
<dbReference type="GeneID" id="56136109"/>
<organism evidence="1 2">
    <name type="scientific">Achromobacter phage Motura</name>
    <dbReference type="NCBI Taxonomy" id="2591403"/>
    <lineage>
        <taxon>Viruses</taxon>
        <taxon>Duplodnaviria</taxon>
        <taxon>Heunggongvirae</taxon>
        <taxon>Uroviricota</taxon>
        <taxon>Caudoviricetes</taxon>
        <taxon>Moturavirus</taxon>
        <taxon>Moturavirus motura</taxon>
    </lineage>
</organism>
<dbReference type="RefSeq" id="YP_009903833.1">
    <property type="nucleotide sequence ID" value="NC_049849.1"/>
</dbReference>
<proteinExistence type="predicted"/>
<reference evidence="1 2" key="1">
    <citation type="submission" date="2019-06" db="EMBL/GenBank/DDBJ databases">
        <authorList>
            <person name="Kincaid V.D."/>
            <person name="Fuller A."/>
            <person name="Hodges K."/>
            <person name="Bansal M."/>
            <person name="Essig J."/>
            <person name="Johnson A."/>
        </authorList>
    </citation>
    <scope>NUCLEOTIDE SEQUENCE [LARGE SCALE GENOMIC DNA]</scope>
</reference>